<dbReference type="InterPro" id="IPR017871">
    <property type="entry name" value="ABC_transporter-like_CS"/>
</dbReference>
<evidence type="ECO:0000256" key="2">
    <source>
        <dbReference type="ARBA" id="ARBA00022448"/>
    </source>
</evidence>
<proteinExistence type="inferred from homology"/>
<evidence type="ECO:0000259" key="11">
    <source>
        <dbReference type="PROSITE" id="PS50893"/>
    </source>
</evidence>
<keyword evidence="4 10" id="KW-0812">Transmembrane</keyword>
<feature type="transmembrane region" description="Helical" evidence="10">
    <location>
        <begin position="349"/>
        <end position="373"/>
    </location>
</feature>
<comment type="similarity">
    <text evidence="9">Belongs to the ABC transporter superfamily. Macrolide exporter (TC 3.A.1.122) family.</text>
</comment>
<evidence type="ECO:0000256" key="3">
    <source>
        <dbReference type="ARBA" id="ARBA00022475"/>
    </source>
</evidence>
<evidence type="ECO:0000256" key="7">
    <source>
        <dbReference type="ARBA" id="ARBA00022989"/>
    </source>
</evidence>
<dbReference type="InterPro" id="IPR003593">
    <property type="entry name" value="AAA+_ATPase"/>
</dbReference>
<gene>
    <name evidence="12" type="ORF">I5677_05930</name>
</gene>
<organism evidence="12 13">
    <name type="scientific">Mobilitalea sibirica</name>
    <dbReference type="NCBI Taxonomy" id="1462919"/>
    <lineage>
        <taxon>Bacteria</taxon>
        <taxon>Bacillati</taxon>
        <taxon>Bacillota</taxon>
        <taxon>Clostridia</taxon>
        <taxon>Lachnospirales</taxon>
        <taxon>Lachnospiraceae</taxon>
        <taxon>Mobilitalea</taxon>
    </lineage>
</organism>
<evidence type="ECO:0000256" key="4">
    <source>
        <dbReference type="ARBA" id="ARBA00022692"/>
    </source>
</evidence>
<accession>A0A8J7HAX8</accession>
<dbReference type="Pfam" id="PF00005">
    <property type="entry name" value="ABC_tran"/>
    <property type="match status" value="1"/>
</dbReference>
<evidence type="ECO:0000256" key="10">
    <source>
        <dbReference type="SAM" id="Phobius"/>
    </source>
</evidence>
<dbReference type="Proteomes" id="UP000623269">
    <property type="component" value="Unassembled WGS sequence"/>
</dbReference>
<dbReference type="RefSeq" id="WP_197660658.1">
    <property type="nucleotide sequence ID" value="NZ_JAEAGR010000004.1"/>
</dbReference>
<feature type="transmembrane region" description="Helical" evidence="10">
    <location>
        <begin position="696"/>
        <end position="720"/>
    </location>
</feature>
<feature type="transmembrane region" description="Helical" evidence="10">
    <location>
        <begin position="648"/>
        <end position="675"/>
    </location>
</feature>
<keyword evidence="8 10" id="KW-0472">Membrane</keyword>
<dbReference type="PANTHER" id="PTHR42798:SF7">
    <property type="entry name" value="ALPHA-D-RIBOSE 1-METHYLPHOSPHONATE 5-TRIPHOSPHATE SYNTHASE SUBUNIT PHNL"/>
    <property type="match status" value="1"/>
</dbReference>
<dbReference type="PROSITE" id="PS00211">
    <property type="entry name" value="ABC_TRANSPORTER_1"/>
    <property type="match status" value="1"/>
</dbReference>
<dbReference type="InterPro" id="IPR027417">
    <property type="entry name" value="P-loop_NTPase"/>
</dbReference>
<dbReference type="PROSITE" id="PS50893">
    <property type="entry name" value="ABC_TRANSPORTER_2"/>
    <property type="match status" value="1"/>
</dbReference>
<name>A0A8J7HAX8_9FIRM</name>
<keyword evidence="5" id="KW-0547">Nucleotide-binding</keyword>
<evidence type="ECO:0000313" key="13">
    <source>
        <dbReference type="Proteomes" id="UP000623269"/>
    </source>
</evidence>
<dbReference type="CDD" id="cd03255">
    <property type="entry name" value="ABC_MJ0796_LolCDE_FtsE"/>
    <property type="match status" value="1"/>
</dbReference>
<evidence type="ECO:0000256" key="8">
    <source>
        <dbReference type="ARBA" id="ARBA00023136"/>
    </source>
</evidence>
<dbReference type="SMART" id="SM00382">
    <property type="entry name" value="AAA"/>
    <property type="match status" value="1"/>
</dbReference>
<dbReference type="EMBL" id="JAEAGR010000004">
    <property type="protein sequence ID" value="MBH1940436.1"/>
    <property type="molecule type" value="Genomic_DNA"/>
</dbReference>
<evidence type="ECO:0000256" key="9">
    <source>
        <dbReference type="ARBA" id="ARBA00038388"/>
    </source>
</evidence>
<dbReference type="GO" id="GO:0016887">
    <property type="term" value="F:ATP hydrolysis activity"/>
    <property type="evidence" value="ECO:0007669"/>
    <property type="project" value="InterPro"/>
</dbReference>
<dbReference type="InterPro" id="IPR017911">
    <property type="entry name" value="MacB-like_ATP-bd"/>
</dbReference>
<keyword evidence="6 12" id="KW-0067">ATP-binding</keyword>
<evidence type="ECO:0000256" key="1">
    <source>
        <dbReference type="ARBA" id="ARBA00004429"/>
    </source>
</evidence>
<keyword evidence="13" id="KW-1185">Reference proteome</keyword>
<feature type="transmembrane region" description="Helical" evidence="10">
    <location>
        <begin position="740"/>
        <end position="762"/>
    </location>
</feature>
<dbReference type="InterPro" id="IPR003439">
    <property type="entry name" value="ABC_transporter-like_ATP-bd"/>
</dbReference>
<keyword evidence="2" id="KW-0813">Transport</keyword>
<dbReference type="SUPFAM" id="SSF52540">
    <property type="entry name" value="P-loop containing nucleoside triphosphate hydrolases"/>
    <property type="match status" value="1"/>
</dbReference>
<dbReference type="Gene3D" id="3.40.50.300">
    <property type="entry name" value="P-loop containing nucleotide triphosphate hydrolases"/>
    <property type="match status" value="1"/>
</dbReference>
<evidence type="ECO:0000256" key="5">
    <source>
        <dbReference type="ARBA" id="ARBA00022741"/>
    </source>
</evidence>
<feature type="domain" description="ABC transporter" evidence="11">
    <location>
        <begin position="2"/>
        <end position="243"/>
    </location>
</feature>
<dbReference type="GO" id="GO:0005886">
    <property type="term" value="C:plasma membrane"/>
    <property type="evidence" value="ECO:0007669"/>
    <property type="project" value="UniProtKB-SubCell"/>
</dbReference>
<comment type="subcellular location">
    <subcellularLocation>
        <location evidence="1">Cell inner membrane</location>
        <topology evidence="1">Multi-pass membrane protein</topology>
    </subcellularLocation>
</comment>
<dbReference type="Pfam" id="PF02687">
    <property type="entry name" value="FtsX"/>
    <property type="match status" value="1"/>
</dbReference>
<keyword evidence="7 10" id="KW-1133">Transmembrane helix</keyword>
<keyword evidence="3" id="KW-1003">Cell membrane</keyword>
<evidence type="ECO:0000256" key="6">
    <source>
        <dbReference type="ARBA" id="ARBA00022840"/>
    </source>
</evidence>
<evidence type="ECO:0000313" key="12">
    <source>
        <dbReference type="EMBL" id="MBH1940436.1"/>
    </source>
</evidence>
<sequence>MIHVKHLQKTFNKKNSKMKEIKAINKTTISFGDSGLVCILGASGSGKTTLLNVISGMDDFDSGQIVIDDYQLDKYSPTKYELLRASHFGFIFQNYLLLEENTVEDNIKLALKPFEISEAEMKERCSSVMDKLGILHLRSRLVSQLSGGQKQRVAIARVIVKGPKIIVADEPTGNLDEANTINVLNLLKELSKEHLILMVTHDQRAASCYADRIITIEKGNVISDIANESTNYSSYLEDSFICLENYEKQTLKGSGIDLSFYGTPEHEVQMRIVWTGSRYYIELLSADTQAVLLSKDSELRLVEQMPKPEEEEAKELVNYPPLTVSQRTNIQKVKKLANKMFAGLSKRYFYLKLVFIVVTLIISVTACVFFTVYRADKTTFITEDSHYVTVTLEWGQPNAVVYMQEQASELLKVLRANEYTIVPDGRYPFIIPPRLYPQIELSFSGKYFTQVRSYSNALKDYSIVPSELLEEEAILYGSSPNSAYDIVVDKWLADRIIEANDVVWGTYHSYDDLIGCNVAAQDLDTPLVITGICDTGEPSVYMDRYMLLYLVQWTTRFSYNDGTLREALGQIIHGNNDMKETFEEDYEEVLNNCLSEVGRFLVYTEDPDAVISLVNTFKEESQSEDIRIKAYSTAADQLRSHDAKFKTIVINVAISFFFIMILSILLFYFTMGAFLENRKRVILIHITQGILRKQILFAYLWSILQTATGVVLPTWIIFIFGENIASRLNVIKDTINYPWWVAFGVLVLVFLTAFLPAVVPVLRMLSKKPTDLGTVE</sequence>
<dbReference type="AlphaFoldDB" id="A0A8J7HAX8"/>
<protein>
    <submittedName>
        <fullName evidence="12">ATP-binding cassette domain-containing protein</fullName>
    </submittedName>
</protein>
<reference evidence="12" key="1">
    <citation type="submission" date="2020-12" db="EMBL/GenBank/DDBJ databases">
        <title>M. sibirica DSM 26468T genome.</title>
        <authorList>
            <person name="Thieme N."/>
            <person name="Rettenmaier R."/>
            <person name="Zverlov V."/>
            <person name="Liebl W."/>
        </authorList>
    </citation>
    <scope>NUCLEOTIDE SEQUENCE</scope>
    <source>
        <strain evidence="12">DSM 26468</strain>
    </source>
</reference>
<dbReference type="PANTHER" id="PTHR42798">
    <property type="entry name" value="LIPOPROTEIN-RELEASING SYSTEM ATP-BINDING PROTEIN LOLD"/>
    <property type="match status" value="1"/>
</dbReference>
<dbReference type="InterPro" id="IPR003838">
    <property type="entry name" value="ABC3_permease_C"/>
</dbReference>
<dbReference type="GO" id="GO:0005524">
    <property type="term" value="F:ATP binding"/>
    <property type="evidence" value="ECO:0007669"/>
    <property type="project" value="UniProtKB-KW"/>
</dbReference>
<comment type="caution">
    <text evidence="12">The sequence shown here is derived from an EMBL/GenBank/DDBJ whole genome shotgun (WGS) entry which is preliminary data.</text>
</comment>